<dbReference type="InterPro" id="IPR033434">
    <property type="entry name" value="MucB/RseB_N"/>
</dbReference>
<feature type="region of interest" description="Disordered" evidence="1">
    <location>
        <begin position="61"/>
        <end position="82"/>
    </location>
</feature>
<feature type="region of interest" description="Disordered" evidence="1">
    <location>
        <begin position="256"/>
        <end position="284"/>
    </location>
</feature>
<keyword evidence="2" id="KW-0732">Signal</keyword>
<gene>
    <name evidence="4" type="ORF">ACFPJ4_02600</name>
</gene>
<organism evidence="4 5">
    <name type="scientific">Lysinimonas soli</name>
    <dbReference type="NCBI Taxonomy" id="1074233"/>
    <lineage>
        <taxon>Bacteria</taxon>
        <taxon>Bacillati</taxon>
        <taxon>Actinomycetota</taxon>
        <taxon>Actinomycetes</taxon>
        <taxon>Micrococcales</taxon>
        <taxon>Microbacteriaceae</taxon>
        <taxon>Lysinimonas</taxon>
    </lineage>
</organism>
<dbReference type="RefSeq" id="WP_386738726.1">
    <property type="nucleotide sequence ID" value="NZ_JBHSMG010000001.1"/>
</dbReference>
<keyword evidence="4" id="KW-0449">Lipoprotein</keyword>
<dbReference type="SUPFAM" id="SSF89392">
    <property type="entry name" value="Prokaryotic lipoproteins and lipoprotein localization factors"/>
    <property type="match status" value="1"/>
</dbReference>
<dbReference type="Gene3D" id="2.50.20.10">
    <property type="entry name" value="Lipoprotein localisation LolA/LolB/LppX"/>
    <property type="match status" value="1"/>
</dbReference>
<evidence type="ECO:0000256" key="2">
    <source>
        <dbReference type="SAM" id="SignalP"/>
    </source>
</evidence>
<dbReference type="PANTHER" id="PTHR37507:SF2">
    <property type="entry name" value="SPORULATION PROTEIN YDCC"/>
    <property type="match status" value="1"/>
</dbReference>
<feature type="domain" description="MucB/RseB N-terminal" evidence="3">
    <location>
        <begin position="98"/>
        <end position="228"/>
    </location>
</feature>
<evidence type="ECO:0000313" key="4">
    <source>
        <dbReference type="EMBL" id="MFC5501124.1"/>
    </source>
</evidence>
<feature type="compositionally biased region" description="Low complexity" evidence="1">
    <location>
        <begin position="256"/>
        <end position="266"/>
    </location>
</feature>
<dbReference type="EMBL" id="JBHSMG010000001">
    <property type="protein sequence ID" value="MFC5501124.1"/>
    <property type="molecule type" value="Genomic_DNA"/>
</dbReference>
<feature type="compositionally biased region" description="Low complexity" evidence="1">
    <location>
        <begin position="139"/>
        <end position="157"/>
    </location>
</feature>
<accession>A0ABW0NN02</accession>
<sequence length="357" mass="36644">MKRSVRWLPAVLAPALIVAGAITIPAVANAATTLPDKTPQQVLAMIAGAKDAAYSGTVEQSSDLGLPQLPSTGSGSRAGSDSTSQLLDLLTADHSARIFVDGAQKQRVQVLDQLAERDVIRNGSQLWTYDSKTKTATHSTRSPSDATPAPSAAPSTEALSPAQLADRFIQAIEPSTTLHVTSTARVAGRAVYQLALAPRSGTTLVAGVTLSVDGKTGVPLKVVVDARGQKSDAFSVGFRSIDFSTPAAELFRFAPPAGTTVTTPTKPAKPGPVPNDPDKGAVKPSVTGSGWDSIVELPADTATKVTGSSQSKLLGELTTAVPGGRALQTSLISVLLMTDGRVLLGAVPIATLEAAAR</sequence>
<evidence type="ECO:0000313" key="5">
    <source>
        <dbReference type="Proteomes" id="UP001596039"/>
    </source>
</evidence>
<proteinExistence type="predicted"/>
<feature type="signal peptide" evidence="2">
    <location>
        <begin position="1"/>
        <end position="30"/>
    </location>
</feature>
<evidence type="ECO:0000259" key="3">
    <source>
        <dbReference type="Pfam" id="PF03888"/>
    </source>
</evidence>
<reference evidence="5" key="1">
    <citation type="journal article" date="2019" name="Int. J. Syst. Evol. Microbiol.">
        <title>The Global Catalogue of Microorganisms (GCM) 10K type strain sequencing project: providing services to taxonomists for standard genome sequencing and annotation.</title>
        <authorList>
            <consortium name="The Broad Institute Genomics Platform"/>
            <consortium name="The Broad Institute Genome Sequencing Center for Infectious Disease"/>
            <person name="Wu L."/>
            <person name="Ma J."/>
        </authorList>
    </citation>
    <scope>NUCLEOTIDE SEQUENCE [LARGE SCALE GENOMIC DNA]</scope>
    <source>
        <strain evidence="5">CGMCC 4.6997</strain>
    </source>
</reference>
<dbReference type="PANTHER" id="PTHR37507">
    <property type="entry name" value="SPORULATION PROTEIN YDCC"/>
    <property type="match status" value="1"/>
</dbReference>
<keyword evidence="5" id="KW-1185">Reference proteome</keyword>
<feature type="compositionally biased region" description="Polar residues" evidence="1">
    <location>
        <begin position="61"/>
        <end position="79"/>
    </location>
</feature>
<dbReference type="Proteomes" id="UP001596039">
    <property type="component" value="Unassembled WGS sequence"/>
</dbReference>
<feature type="chain" id="PRO_5047461260" evidence="2">
    <location>
        <begin position="31"/>
        <end position="357"/>
    </location>
</feature>
<evidence type="ECO:0000256" key="1">
    <source>
        <dbReference type="SAM" id="MobiDB-lite"/>
    </source>
</evidence>
<feature type="region of interest" description="Disordered" evidence="1">
    <location>
        <begin position="131"/>
        <end position="157"/>
    </location>
</feature>
<comment type="caution">
    <text evidence="4">The sequence shown here is derived from an EMBL/GenBank/DDBJ whole genome shotgun (WGS) entry which is preliminary data.</text>
</comment>
<name>A0ABW0NN02_9MICO</name>
<protein>
    <submittedName>
        <fullName evidence="4">Outer membrane lipoprotein carrier protein LolA</fullName>
    </submittedName>
</protein>
<dbReference type="Pfam" id="PF03888">
    <property type="entry name" value="MucB_RseB"/>
    <property type="match status" value="1"/>
</dbReference>
<dbReference type="InterPro" id="IPR052944">
    <property type="entry name" value="Sporulation_related"/>
</dbReference>
<dbReference type="InterPro" id="IPR029046">
    <property type="entry name" value="LolA/LolB/LppX"/>
</dbReference>